<dbReference type="InterPro" id="IPR036291">
    <property type="entry name" value="NAD(P)-bd_dom_sf"/>
</dbReference>
<name>A0A562D7F2_9GAMM</name>
<dbReference type="GO" id="GO:0016020">
    <property type="term" value="C:membrane"/>
    <property type="evidence" value="ECO:0007669"/>
    <property type="project" value="TreeGrafter"/>
</dbReference>
<evidence type="ECO:0000313" key="6">
    <source>
        <dbReference type="Proteomes" id="UP000321583"/>
    </source>
</evidence>
<dbReference type="Pfam" id="PF00106">
    <property type="entry name" value="adh_short"/>
    <property type="match status" value="1"/>
</dbReference>
<keyword evidence="6" id="KW-1185">Reference proteome</keyword>
<dbReference type="EMBL" id="VLJS01000083">
    <property type="protein sequence ID" value="TWH05677.1"/>
    <property type="molecule type" value="Genomic_DNA"/>
</dbReference>
<feature type="region of interest" description="Disordered" evidence="4">
    <location>
        <begin position="258"/>
        <end position="294"/>
    </location>
</feature>
<proteinExistence type="inferred from homology"/>
<reference evidence="5 6" key="1">
    <citation type="submission" date="2019-07" db="EMBL/GenBank/DDBJ databases">
        <title>Genome sequencing of lignin-degrading bacterial isolates.</title>
        <authorList>
            <person name="Gladden J."/>
        </authorList>
    </citation>
    <scope>NUCLEOTIDE SEQUENCE [LARGE SCALE GENOMIC DNA]</scope>
    <source>
        <strain evidence="5 6">J19</strain>
    </source>
</reference>
<evidence type="ECO:0000256" key="3">
    <source>
        <dbReference type="RuleBase" id="RU000363"/>
    </source>
</evidence>
<comment type="similarity">
    <text evidence="1 3">Belongs to the short-chain dehydrogenases/reductases (SDR) family.</text>
</comment>
<dbReference type="RefSeq" id="WP_028915226.1">
    <property type="nucleotide sequence ID" value="NZ_VLJS01000083.1"/>
</dbReference>
<dbReference type="GO" id="GO:0016491">
    <property type="term" value="F:oxidoreductase activity"/>
    <property type="evidence" value="ECO:0007669"/>
    <property type="project" value="UniProtKB-KW"/>
</dbReference>
<evidence type="ECO:0000313" key="5">
    <source>
        <dbReference type="EMBL" id="TWH05677.1"/>
    </source>
</evidence>
<evidence type="ECO:0000256" key="4">
    <source>
        <dbReference type="SAM" id="MobiDB-lite"/>
    </source>
</evidence>
<dbReference type="AlphaFoldDB" id="A0A562D7F2"/>
<dbReference type="Gene3D" id="3.40.50.720">
    <property type="entry name" value="NAD(P)-binding Rossmann-like Domain"/>
    <property type="match status" value="1"/>
</dbReference>
<evidence type="ECO:0000256" key="2">
    <source>
        <dbReference type="ARBA" id="ARBA00023002"/>
    </source>
</evidence>
<dbReference type="PRINTS" id="PR00080">
    <property type="entry name" value="SDRFAMILY"/>
</dbReference>
<dbReference type="NCBIfam" id="NF005495">
    <property type="entry name" value="PRK07109.1"/>
    <property type="match status" value="1"/>
</dbReference>
<feature type="compositionally biased region" description="Basic and acidic residues" evidence="4">
    <location>
        <begin position="259"/>
        <end position="284"/>
    </location>
</feature>
<keyword evidence="2" id="KW-0560">Oxidoreductase</keyword>
<dbReference type="SUPFAM" id="SSF51735">
    <property type="entry name" value="NAD(P)-binding Rossmann-fold domains"/>
    <property type="match status" value="1"/>
</dbReference>
<protein>
    <submittedName>
        <fullName evidence="5">Short-subunit dehydrogenase</fullName>
    </submittedName>
</protein>
<dbReference type="OrthoDB" id="9810734at2"/>
<sequence>MAQHKPLDQQVIVVTGASSGIGLCTALAAAEQGARVVLAARSLDVLEEAVATIVAAGGQALATQCDVSRRADVDAVARLAHQRFGGIDTWVNNAGVSIYGRLEEVGEADSRRLFDVNFWGVVNGSLAALPFLRASGGVLVNLGSEVSDAVVALQGMYSASKHAVKGFTDALRVEEEHVGDSPVSIVLVQPTATDTPFPQHARSYMDREPKLPTPLIDPSRVAAAILHTASHGGRATQVGAMSKFNSLASRLAPALADRMAARQADRQQLDAPPRDPRGTLDHPGHGGRIHGGAA</sequence>
<gene>
    <name evidence="5" type="ORF">L613_005200000230</name>
</gene>
<comment type="caution">
    <text evidence="5">The sequence shown here is derived from an EMBL/GenBank/DDBJ whole genome shotgun (WGS) entry which is preliminary data.</text>
</comment>
<dbReference type="Proteomes" id="UP000321583">
    <property type="component" value="Unassembled WGS sequence"/>
</dbReference>
<accession>A0A562D7F2</accession>
<dbReference type="InterPro" id="IPR002347">
    <property type="entry name" value="SDR_fam"/>
</dbReference>
<dbReference type="PANTHER" id="PTHR44196">
    <property type="entry name" value="DEHYDROGENASE/REDUCTASE SDR FAMILY MEMBER 7B"/>
    <property type="match status" value="1"/>
</dbReference>
<dbReference type="PANTHER" id="PTHR44196:SF1">
    <property type="entry name" value="DEHYDROGENASE_REDUCTASE SDR FAMILY MEMBER 7B"/>
    <property type="match status" value="1"/>
</dbReference>
<organism evidence="5 6">
    <name type="scientific">Pseudoxanthomonas taiwanensis J19</name>
    <dbReference type="NCBI Taxonomy" id="935569"/>
    <lineage>
        <taxon>Bacteria</taxon>
        <taxon>Pseudomonadati</taxon>
        <taxon>Pseudomonadota</taxon>
        <taxon>Gammaproteobacteria</taxon>
        <taxon>Lysobacterales</taxon>
        <taxon>Lysobacteraceae</taxon>
        <taxon>Pseudoxanthomonas</taxon>
    </lineage>
</organism>
<evidence type="ECO:0000256" key="1">
    <source>
        <dbReference type="ARBA" id="ARBA00006484"/>
    </source>
</evidence>
<dbReference type="PRINTS" id="PR00081">
    <property type="entry name" value="GDHRDH"/>
</dbReference>
<dbReference type="InterPro" id="IPR020904">
    <property type="entry name" value="Sc_DH/Rdtase_CS"/>
</dbReference>
<dbReference type="PROSITE" id="PS00061">
    <property type="entry name" value="ADH_SHORT"/>
    <property type="match status" value="1"/>
</dbReference>